<name>A0AAW1W184_RUBAR</name>
<accession>A0AAW1W184</accession>
<organism evidence="1 2">
    <name type="scientific">Rubus argutus</name>
    <name type="common">Southern blackberry</name>
    <dbReference type="NCBI Taxonomy" id="59490"/>
    <lineage>
        <taxon>Eukaryota</taxon>
        <taxon>Viridiplantae</taxon>
        <taxon>Streptophyta</taxon>
        <taxon>Embryophyta</taxon>
        <taxon>Tracheophyta</taxon>
        <taxon>Spermatophyta</taxon>
        <taxon>Magnoliopsida</taxon>
        <taxon>eudicotyledons</taxon>
        <taxon>Gunneridae</taxon>
        <taxon>Pentapetalae</taxon>
        <taxon>rosids</taxon>
        <taxon>fabids</taxon>
        <taxon>Rosales</taxon>
        <taxon>Rosaceae</taxon>
        <taxon>Rosoideae</taxon>
        <taxon>Rosoideae incertae sedis</taxon>
        <taxon>Rubus</taxon>
    </lineage>
</organism>
<protein>
    <submittedName>
        <fullName evidence="1">Uncharacterized protein</fullName>
    </submittedName>
</protein>
<dbReference type="AlphaFoldDB" id="A0AAW1W184"/>
<comment type="caution">
    <text evidence="1">The sequence shown here is derived from an EMBL/GenBank/DDBJ whole genome shotgun (WGS) entry which is preliminary data.</text>
</comment>
<gene>
    <name evidence="1" type="ORF">M0R45_036309</name>
</gene>
<reference evidence="1 2" key="1">
    <citation type="journal article" date="2023" name="G3 (Bethesda)">
        <title>A chromosome-length genome assembly and annotation of blackberry (Rubus argutus, cv. 'Hillquist').</title>
        <authorList>
            <person name="Bruna T."/>
            <person name="Aryal R."/>
            <person name="Dudchenko O."/>
            <person name="Sargent D.J."/>
            <person name="Mead D."/>
            <person name="Buti M."/>
            <person name="Cavallini A."/>
            <person name="Hytonen T."/>
            <person name="Andres J."/>
            <person name="Pham M."/>
            <person name="Weisz D."/>
            <person name="Mascagni F."/>
            <person name="Usai G."/>
            <person name="Natali L."/>
            <person name="Bassil N."/>
            <person name="Fernandez G.E."/>
            <person name="Lomsadze A."/>
            <person name="Armour M."/>
            <person name="Olukolu B."/>
            <person name="Poorten T."/>
            <person name="Britton C."/>
            <person name="Davik J."/>
            <person name="Ashrafi H."/>
            <person name="Aiden E.L."/>
            <person name="Borodovsky M."/>
            <person name="Worthington M."/>
        </authorList>
    </citation>
    <scope>NUCLEOTIDE SEQUENCE [LARGE SCALE GENOMIC DNA]</scope>
    <source>
        <strain evidence="1">PI 553951</strain>
    </source>
</reference>
<sequence length="89" mass="9812">MISGLRPLKRRLKVCGVMGDNHDISKQGRNSQHGGGIGSFQANLVFLGFGWRWWLMAIVKGVIEAKGGTCLDRPGFMVMVRVPKVAWVS</sequence>
<proteinExistence type="predicted"/>
<keyword evidence="2" id="KW-1185">Reference proteome</keyword>
<evidence type="ECO:0000313" key="1">
    <source>
        <dbReference type="EMBL" id="KAK9912445.1"/>
    </source>
</evidence>
<evidence type="ECO:0000313" key="2">
    <source>
        <dbReference type="Proteomes" id="UP001457282"/>
    </source>
</evidence>
<dbReference type="EMBL" id="JBEDUW010000007">
    <property type="protein sequence ID" value="KAK9912445.1"/>
    <property type="molecule type" value="Genomic_DNA"/>
</dbReference>
<dbReference type="Proteomes" id="UP001457282">
    <property type="component" value="Unassembled WGS sequence"/>
</dbReference>